<evidence type="ECO:0000256" key="2">
    <source>
        <dbReference type="ARBA" id="ARBA00011322"/>
    </source>
</evidence>
<sequence length="429" mass="47757">MSVKISAFEIENVKRVKAVAYEPTENGLTVLGGKNGQGKTSVLDAIAWALGGNRFAPSAPYREGSTIPPHLKIKLSNGIVVERSGKNSSLKVIDTAGNKGGQALLDAFVSNFALDLPKFMNATGKEKADTLLQIIGVGNRVYELETQETQVYNERRAIGQIADQKKKFAAEMPEYEGVPNEPVSASELINKQQEILARNGENNRLRAEKDNLESRANNLQSEINRLNEDLRKYNSELTKVLAQLERSRKTVAELHDESTAELERNITEIDEINRKVRANLDKAKADEDAKEYYGKYADMTAQLEEIRKTKYDLLNNANLPLDGLSVEKGELTYNGFKWDNMSGSEQLRVATAIVRKLNPECGFVLLDKLEQMDTDTLKDFAKWLESEGLQAIATRVSNGDECSIIIEDGYIKSETTTPVTTPTWTEGEF</sequence>
<dbReference type="PANTHER" id="PTHR32114:SF2">
    <property type="entry name" value="ABC TRANSPORTER ABCH.3"/>
    <property type="match status" value="1"/>
</dbReference>
<evidence type="ECO:0000259" key="5">
    <source>
        <dbReference type="Pfam" id="PF13476"/>
    </source>
</evidence>
<reference evidence="6" key="1">
    <citation type="journal article" date="2018" name="Environ. Microbiol.">
        <title>Sporulation capability and amylosome conservation among diverse human colonic and rumen isolates of the keystone starch-degrader Ruminococcus bromii.</title>
        <authorList>
            <person name="Mukhopadhya I."/>
            <person name="Morais S."/>
            <person name="Laverde-Gomez J."/>
            <person name="Sheridan P.O."/>
            <person name="Walker A.W."/>
            <person name="Kelly W."/>
            <person name="Klieve A.V."/>
            <person name="Ouwerkerk D."/>
            <person name="Duncan S.H."/>
            <person name="Louis P."/>
            <person name="Koropatkin N."/>
            <person name="Cockburn D."/>
            <person name="Kibler R."/>
            <person name="Cooper P.J."/>
            <person name="Sandoval C."/>
            <person name="Crost E."/>
            <person name="Juge N."/>
            <person name="Bayer E.A."/>
            <person name="Flint H.J."/>
        </authorList>
    </citation>
    <scope>NUCLEOTIDE SEQUENCE [LARGE SCALE GENOMIC DNA]</scope>
    <source>
        <strain evidence="6">ATCC 27255</strain>
    </source>
</reference>
<dbReference type="GO" id="GO:0016887">
    <property type="term" value="F:ATP hydrolysis activity"/>
    <property type="evidence" value="ECO:0007669"/>
    <property type="project" value="InterPro"/>
</dbReference>
<dbReference type="InterPro" id="IPR038729">
    <property type="entry name" value="Rad50/SbcC_AAA"/>
</dbReference>
<gene>
    <name evidence="6" type="ORF">RBATCC27255_00689</name>
</gene>
<keyword evidence="4" id="KW-0175">Coiled coil</keyword>
<evidence type="ECO:0000313" key="6">
    <source>
        <dbReference type="EMBL" id="PKD31775.1"/>
    </source>
</evidence>
<comment type="caution">
    <text evidence="6">The sequence shown here is derived from an EMBL/GenBank/DDBJ whole genome shotgun (WGS) entry which is preliminary data.</text>
</comment>
<feature type="coiled-coil region" evidence="4">
    <location>
        <begin position="195"/>
        <end position="257"/>
    </location>
</feature>
<dbReference type="Pfam" id="PF13476">
    <property type="entry name" value="AAA_23"/>
    <property type="match status" value="1"/>
</dbReference>
<dbReference type="SUPFAM" id="SSF52540">
    <property type="entry name" value="P-loop containing nucleoside triphosphate hydrolases"/>
    <property type="match status" value="1"/>
</dbReference>
<feature type="domain" description="Rad50/SbcC-type AAA" evidence="5">
    <location>
        <begin position="10"/>
        <end position="237"/>
    </location>
</feature>
<proteinExistence type="inferred from homology"/>
<comment type="subunit">
    <text evidence="2">Heterodimer of SbcC and SbcD.</text>
</comment>
<dbReference type="InterPro" id="IPR027417">
    <property type="entry name" value="P-loop_NTPase"/>
</dbReference>
<dbReference type="Gene3D" id="3.40.50.300">
    <property type="entry name" value="P-loop containing nucleotide triphosphate hydrolases"/>
    <property type="match status" value="1"/>
</dbReference>
<dbReference type="Proteomes" id="UP000233425">
    <property type="component" value="Unassembled WGS sequence"/>
</dbReference>
<evidence type="ECO:0000313" key="7">
    <source>
        <dbReference type="Proteomes" id="UP000233425"/>
    </source>
</evidence>
<comment type="similarity">
    <text evidence="1">Belongs to the SMC family. SbcC subfamily.</text>
</comment>
<name>A0A2N0UXU2_9FIRM</name>
<accession>A0A2N0UXU2</accession>
<dbReference type="EMBL" id="NNSR01000038">
    <property type="protein sequence ID" value="PKD31775.1"/>
    <property type="molecule type" value="Genomic_DNA"/>
</dbReference>
<dbReference type="AlphaFoldDB" id="A0A2N0UXU2"/>
<evidence type="ECO:0000256" key="3">
    <source>
        <dbReference type="ARBA" id="ARBA00013368"/>
    </source>
</evidence>
<keyword evidence="7" id="KW-1185">Reference proteome</keyword>
<protein>
    <recommendedName>
        <fullName evidence="3">Nuclease SbcCD subunit C</fullName>
    </recommendedName>
</protein>
<dbReference type="PANTHER" id="PTHR32114">
    <property type="entry name" value="ABC TRANSPORTER ABCH.3"/>
    <property type="match status" value="1"/>
</dbReference>
<evidence type="ECO:0000256" key="4">
    <source>
        <dbReference type="SAM" id="Coils"/>
    </source>
</evidence>
<dbReference type="RefSeq" id="WP_101028767.1">
    <property type="nucleotide sequence ID" value="NZ_CABMMZ010000038.1"/>
</dbReference>
<evidence type="ECO:0000256" key="1">
    <source>
        <dbReference type="ARBA" id="ARBA00006930"/>
    </source>
</evidence>
<organism evidence="6 7">
    <name type="scientific">Ruminococcus bromii</name>
    <dbReference type="NCBI Taxonomy" id="40518"/>
    <lineage>
        <taxon>Bacteria</taxon>
        <taxon>Bacillati</taxon>
        <taxon>Bacillota</taxon>
        <taxon>Clostridia</taxon>
        <taxon>Eubacteriales</taxon>
        <taxon>Oscillospiraceae</taxon>
        <taxon>Ruminococcus</taxon>
    </lineage>
</organism>
<dbReference type="GO" id="GO:0006302">
    <property type="term" value="P:double-strand break repair"/>
    <property type="evidence" value="ECO:0007669"/>
    <property type="project" value="InterPro"/>
</dbReference>